<gene>
    <name evidence="4" type="ORF">Pmani_027132</name>
</gene>
<keyword evidence="3" id="KW-0812">Transmembrane</keyword>
<evidence type="ECO:0000256" key="2">
    <source>
        <dbReference type="SAM" id="MobiDB-lite"/>
    </source>
</evidence>
<feature type="compositionally biased region" description="Polar residues" evidence="2">
    <location>
        <begin position="110"/>
        <end position="124"/>
    </location>
</feature>
<dbReference type="Gene3D" id="1.25.40.10">
    <property type="entry name" value="Tetratricopeptide repeat domain"/>
    <property type="match status" value="1"/>
</dbReference>
<feature type="coiled-coil region" evidence="1">
    <location>
        <begin position="55"/>
        <end position="82"/>
    </location>
</feature>
<evidence type="ECO:0000313" key="4">
    <source>
        <dbReference type="EMBL" id="KAK4300679.1"/>
    </source>
</evidence>
<dbReference type="SUPFAM" id="SSF48452">
    <property type="entry name" value="TPR-like"/>
    <property type="match status" value="1"/>
</dbReference>
<keyword evidence="3" id="KW-0472">Membrane</keyword>
<keyword evidence="5" id="KW-1185">Reference proteome</keyword>
<evidence type="ECO:0000313" key="5">
    <source>
        <dbReference type="Proteomes" id="UP001292094"/>
    </source>
</evidence>
<dbReference type="EMBL" id="JAWZYT010003006">
    <property type="protein sequence ID" value="KAK4300679.1"/>
    <property type="molecule type" value="Genomic_DNA"/>
</dbReference>
<organism evidence="4 5">
    <name type="scientific">Petrolisthes manimaculis</name>
    <dbReference type="NCBI Taxonomy" id="1843537"/>
    <lineage>
        <taxon>Eukaryota</taxon>
        <taxon>Metazoa</taxon>
        <taxon>Ecdysozoa</taxon>
        <taxon>Arthropoda</taxon>
        <taxon>Crustacea</taxon>
        <taxon>Multicrustacea</taxon>
        <taxon>Malacostraca</taxon>
        <taxon>Eumalacostraca</taxon>
        <taxon>Eucarida</taxon>
        <taxon>Decapoda</taxon>
        <taxon>Pleocyemata</taxon>
        <taxon>Anomura</taxon>
        <taxon>Galatheoidea</taxon>
        <taxon>Porcellanidae</taxon>
        <taxon>Petrolisthes</taxon>
    </lineage>
</organism>
<dbReference type="PANTHER" id="PTHR16056">
    <property type="entry name" value="REGULATOR OF MICROTUBULE DYNAMICS PROTEIN"/>
    <property type="match status" value="1"/>
</dbReference>
<dbReference type="Proteomes" id="UP001292094">
    <property type="component" value="Unassembled WGS sequence"/>
</dbReference>
<dbReference type="AlphaFoldDB" id="A0AAE1TZE5"/>
<proteinExistence type="predicted"/>
<keyword evidence="1" id="KW-0175">Coiled coil</keyword>
<sequence length="459" mass="51499">MSGDKSFNININARAGAALGVGLVGAAMGVGLMAGAGTYYLFSRLNEHTRLTHQISNLHTTIMEVKREIALLETELEKLDDRNLVSTHHSPSSCHSSRPSSRSSFRKKTVSFSSTTSGNTSASYHTAPENIISQRASVRCTSESDSLATAVNYQTASGYDTDNSFRTTPGYDTDTSRATDTDYYSPDEDDDEFFDLSPDDSENAAPSISRSPREGHHTSDEEEHMTYLLQQVDQLSEGSGSDQTHAYNLLRGEIDQYSDSPEFLWRLAMATRNMAIVIEQSGNVKDKKEMIFEGYNYAEKAYLLDLNNPQCNKWFGILCGMRGEYLGQTERIKSGFQFKSHLDKALEHMPEDASLHYLLGRFCFEVSQLHWSMRHVGRALYGEIPTSTIEEALGYFQAAENLTPNGWKENRIFLAKCHLQLKNKEMCIQYLELAKEVPIITPDDEAVHKEVLELLQKNS</sequence>
<feature type="compositionally biased region" description="Acidic residues" evidence="2">
    <location>
        <begin position="185"/>
        <end position="202"/>
    </location>
</feature>
<dbReference type="GO" id="GO:0005876">
    <property type="term" value="C:spindle microtubule"/>
    <property type="evidence" value="ECO:0007669"/>
    <property type="project" value="TreeGrafter"/>
</dbReference>
<dbReference type="InterPro" id="IPR049039">
    <property type="entry name" value="RMD1-3_a_helical_rpt"/>
</dbReference>
<dbReference type="InterPro" id="IPR011990">
    <property type="entry name" value="TPR-like_helical_dom_sf"/>
</dbReference>
<dbReference type="GO" id="GO:0005739">
    <property type="term" value="C:mitochondrion"/>
    <property type="evidence" value="ECO:0007669"/>
    <property type="project" value="TreeGrafter"/>
</dbReference>
<dbReference type="PANTHER" id="PTHR16056:SF37">
    <property type="entry name" value="REGULATOR OF MICROTUBULE DYNAMICS PROTEIN 3-LIKE ISOFORM X1"/>
    <property type="match status" value="1"/>
</dbReference>
<feature type="transmembrane region" description="Helical" evidence="3">
    <location>
        <begin position="20"/>
        <end position="42"/>
    </location>
</feature>
<name>A0AAE1TZE5_9EUCA</name>
<evidence type="ECO:0008006" key="6">
    <source>
        <dbReference type="Google" id="ProtNLM"/>
    </source>
</evidence>
<feature type="region of interest" description="Disordered" evidence="2">
    <location>
        <begin position="157"/>
        <end position="222"/>
    </location>
</feature>
<evidence type="ECO:0000256" key="1">
    <source>
        <dbReference type="SAM" id="Coils"/>
    </source>
</evidence>
<protein>
    <recommendedName>
        <fullName evidence="6">Regulator of microtubule dynamics protein 2</fullName>
    </recommendedName>
</protein>
<evidence type="ECO:0000256" key="3">
    <source>
        <dbReference type="SAM" id="Phobius"/>
    </source>
</evidence>
<accession>A0AAE1TZE5</accession>
<comment type="caution">
    <text evidence="4">The sequence shown here is derived from an EMBL/GenBank/DDBJ whole genome shotgun (WGS) entry which is preliminary data.</text>
</comment>
<dbReference type="GO" id="GO:0008017">
    <property type="term" value="F:microtubule binding"/>
    <property type="evidence" value="ECO:0007669"/>
    <property type="project" value="TreeGrafter"/>
</dbReference>
<feature type="compositionally biased region" description="Low complexity" evidence="2">
    <location>
        <begin position="86"/>
        <end position="103"/>
    </location>
</feature>
<reference evidence="4" key="1">
    <citation type="submission" date="2023-11" db="EMBL/GenBank/DDBJ databases">
        <title>Genome assemblies of two species of porcelain crab, Petrolisthes cinctipes and Petrolisthes manimaculis (Anomura: Porcellanidae).</title>
        <authorList>
            <person name="Angst P."/>
        </authorList>
    </citation>
    <scope>NUCLEOTIDE SEQUENCE</scope>
    <source>
        <strain evidence="4">PB745_02</strain>
        <tissue evidence="4">Gill</tissue>
    </source>
</reference>
<dbReference type="Pfam" id="PF21033">
    <property type="entry name" value="RMD1-3"/>
    <property type="match status" value="1"/>
</dbReference>
<feature type="compositionally biased region" description="Polar residues" evidence="2">
    <location>
        <begin position="157"/>
        <end position="167"/>
    </location>
</feature>
<dbReference type="GO" id="GO:0097431">
    <property type="term" value="C:mitotic spindle pole"/>
    <property type="evidence" value="ECO:0007669"/>
    <property type="project" value="TreeGrafter"/>
</dbReference>
<keyword evidence="3" id="KW-1133">Transmembrane helix</keyword>
<feature type="region of interest" description="Disordered" evidence="2">
    <location>
        <begin position="83"/>
        <end position="126"/>
    </location>
</feature>